<dbReference type="Pfam" id="PF01900">
    <property type="entry name" value="RNase_P_Rpp14"/>
    <property type="match status" value="1"/>
</dbReference>
<dbReference type="Proteomes" id="UP000195137">
    <property type="component" value="Unassembled WGS sequence"/>
</dbReference>
<proteinExistence type="inferred from homology"/>
<comment type="catalytic activity">
    <reaction evidence="2">
        <text>Endonucleolytic cleavage of RNA, removing 5'-extranucleotides from tRNA precursor.</text>
        <dbReference type="EC" id="3.1.26.5"/>
    </reaction>
</comment>
<dbReference type="HAMAP" id="MF_00755">
    <property type="entry name" value="RNase_P_2"/>
    <property type="match status" value="1"/>
</dbReference>
<protein>
    <recommendedName>
        <fullName evidence="2">Ribonuclease P protein component 2</fullName>
        <shortName evidence="2">RNase P component 2</shortName>
        <ecNumber evidence="2">3.1.26.5</ecNumber>
    </recommendedName>
    <alternativeName>
        <fullName evidence="2">Pop5</fullName>
    </alternativeName>
</protein>
<dbReference type="InterPro" id="IPR038085">
    <property type="entry name" value="Rnp2-like_sf"/>
</dbReference>
<accession>A0A1Y3GDI1</accession>
<evidence type="ECO:0000313" key="3">
    <source>
        <dbReference type="EMBL" id="OUJ19522.1"/>
    </source>
</evidence>
<keyword evidence="2" id="KW-0378">Hydrolase</keyword>
<evidence type="ECO:0000256" key="2">
    <source>
        <dbReference type="HAMAP-Rule" id="MF_00755"/>
    </source>
</evidence>
<evidence type="ECO:0000313" key="4">
    <source>
        <dbReference type="Proteomes" id="UP000195137"/>
    </source>
</evidence>
<comment type="subunit">
    <text evidence="2">Consists of a catalytic RNA component and at least 4-5 protein subunits.</text>
</comment>
<sequence>MGLPVCLRDSRRYLAVRVVCEGSVGRGDLVGGVWDVAVDLLGSVWAGESGLWIYGFDGEFLVVGCYVGYVDDVSGVLGCVRRVGGLKVRFDVVGVSGTMRKLEKRFIQKQDE</sequence>
<comment type="similarity">
    <text evidence="2">Belongs to the eukaryotic/archaeal RNase P protein component 2 family.</text>
</comment>
<dbReference type="GO" id="GO:0030677">
    <property type="term" value="C:ribonuclease P complex"/>
    <property type="evidence" value="ECO:0007669"/>
    <property type="project" value="UniProtKB-UniRule"/>
</dbReference>
<comment type="caution">
    <text evidence="3">The sequence shown here is derived from an EMBL/GenBank/DDBJ whole genome shotgun (WGS) entry which is preliminary data.</text>
</comment>
<comment type="function">
    <text evidence="2">Part of ribonuclease P, a protein complex that generates mature tRNA molecules by cleaving their 5'-ends.</text>
</comment>
<keyword evidence="2" id="KW-0540">Nuclease</keyword>
<keyword evidence="1 2" id="KW-0819">tRNA processing</keyword>
<dbReference type="InterPro" id="IPR002759">
    <property type="entry name" value="Pop5/Rpp14/Rnp2-like"/>
</dbReference>
<dbReference type="GO" id="GO:0005737">
    <property type="term" value="C:cytoplasm"/>
    <property type="evidence" value="ECO:0007669"/>
    <property type="project" value="UniProtKB-SubCell"/>
</dbReference>
<organism evidence="3 4">
    <name type="scientific">Methanonatronarchaeum thermophilum</name>
    <dbReference type="NCBI Taxonomy" id="1927129"/>
    <lineage>
        <taxon>Archaea</taxon>
        <taxon>Methanobacteriati</taxon>
        <taxon>Methanobacteriota</taxon>
        <taxon>Methanonatronarchaeia</taxon>
        <taxon>Methanonatronarchaeales</taxon>
        <taxon>Methanonatronarchaeaceae</taxon>
        <taxon>Methanonatronarchaeum</taxon>
    </lineage>
</organism>
<keyword evidence="2" id="KW-0255">Endonuclease</keyword>
<dbReference type="GO" id="GO:0001682">
    <property type="term" value="P:tRNA 5'-leader removal"/>
    <property type="evidence" value="ECO:0007669"/>
    <property type="project" value="UniProtKB-UniRule"/>
</dbReference>
<dbReference type="Gene3D" id="3.30.70.3250">
    <property type="entry name" value="Ribonuclease P, Pop5 subunit"/>
    <property type="match status" value="1"/>
</dbReference>
<name>A0A1Y3GDI1_9EURY</name>
<dbReference type="EC" id="3.1.26.5" evidence="2"/>
<gene>
    <name evidence="2" type="primary">rnp2</name>
    <name evidence="3" type="ORF">AMET1_0193</name>
</gene>
<comment type="subcellular location">
    <subcellularLocation>
        <location evidence="2">Cytoplasm</location>
    </subcellularLocation>
</comment>
<reference evidence="3 4" key="1">
    <citation type="submission" date="2016-12" db="EMBL/GenBank/DDBJ databases">
        <title>Discovery of methanogenic haloarchaea.</title>
        <authorList>
            <person name="Sorokin D.Y."/>
            <person name="Makarova K.S."/>
            <person name="Abbas B."/>
            <person name="Ferrer M."/>
            <person name="Golyshin P.N."/>
        </authorList>
    </citation>
    <scope>NUCLEOTIDE SEQUENCE [LARGE SCALE GENOMIC DNA]</scope>
    <source>
        <strain evidence="3">AMET1</strain>
    </source>
</reference>
<evidence type="ECO:0000256" key="1">
    <source>
        <dbReference type="ARBA" id="ARBA00022694"/>
    </source>
</evidence>
<keyword evidence="4" id="KW-1185">Reference proteome</keyword>
<dbReference type="EMBL" id="MRZU01000002">
    <property type="protein sequence ID" value="OUJ19522.1"/>
    <property type="molecule type" value="Genomic_DNA"/>
</dbReference>
<dbReference type="GO" id="GO:0004526">
    <property type="term" value="F:ribonuclease P activity"/>
    <property type="evidence" value="ECO:0007669"/>
    <property type="project" value="UniProtKB-UniRule"/>
</dbReference>
<dbReference type="SUPFAM" id="SSF160350">
    <property type="entry name" value="Rnp2-like"/>
    <property type="match status" value="1"/>
</dbReference>
<keyword evidence="2" id="KW-0963">Cytoplasm</keyword>
<dbReference type="AlphaFoldDB" id="A0A1Y3GDI1"/>